<dbReference type="GO" id="GO:0003677">
    <property type="term" value="F:DNA binding"/>
    <property type="evidence" value="ECO:0007669"/>
    <property type="project" value="UniProtKB-KW"/>
</dbReference>
<evidence type="ECO:0000256" key="4">
    <source>
        <dbReference type="ARBA" id="ARBA00022723"/>
    </source>
</evidence>
<comment type="similarity">
    <text evidence="2">In the N-terminal section; belongs to the transposase 2 family.</text>
</comment>
<dbReference type="NCBIfam" id="NF038281">
    <property type="entry name" value="IS200_TnpB"/>
    <property type="match status" value="1"/>
</dbReference>
<feature type="domain" description="Transposase putative helix-turn-helix" evidence="10">
    <location>
        <begin position="10"/>
        <end position="55"/>
    </location>
</feature>
<evidence type="ECO:0000256" key="2">
    <source>
        <dbReference type="ARBA" id="ARBA00011044"/>
    </source>
</evidence>
<dbReference type="AlphaFoldDB" id="D5E8U1"/>
<reference evidence="11 12" key="1">
    <citation type="submission" date="2010-03" db="EMBL/GenBank/DDBJ databases">
        <title>The complete genome of Methanohalophilus mahii DSM 5219.</title>
        <authorList>
            <consortium name="US DOE Joint Genome Institute (JGI-PGF)"/>
            <person name="Lucas S."/>
            <person name="Copeland A."/>
            <person name="Lapidus A."/>
            <person name="Glavina del Rio T."/>
            <person name="Dalin E."/>
            <person name="Tice H."/>
            <person name="Bruce D."/>
            <person name="Goodwin L."/>
            <person name="Pitluck S."/>
            <person name="Kyrpides N."/>
            <person name="Mavromatis K."/>
            <person name="Ivanova N."/>
            <person name="Lykidis A."/>
            <person name="Saunders E."/>
            <person name="Brettin T."/>
            <person name="Detter J.C."/>
            <person name="Han C."/>
            <person name="Land M."/>
            <person name="Hauser L."/>
            <person name="Markowitz V."/>
            <person name="Cheng J.-F."/>
            <person name="Hugenholtz P."/>
            <person name="Woyke T."/>
            <person name="Wu D."/>
            <person name="Spring S."/>
            <person name="Schneider S."/>
            <person name="Schroeder M."/>
            <person name="Klenk H.-P."/>
            <person name="Eisen J.A."/>
        </authorList>
    </citation>
    <scope>NUCLEOTIDE SEQUENCE [LARGE SCALE GENOMIC DNA]</scope>
    <source>
        <strain evidence="12">ATCC 35705 / DSM 5219 / SLP</strain>
    </source>
</reference>
<keyword evidence="7" id="KW-0233">DNA recombination</keyword>
<dbReference type="GO" id="GO:0032196">
    <property type="term" value="P:transposition"/>
    <property type="evidence" value="ECO:0007669"/>
    <property type="project" value="UniProtKB-KW"/>
</dbReference>
<dbReference type="Proteomes" id="UP000001059">
    <property type="component" value="Chromosome"/>
</dbReference>
<keyword evidence="6" id="KW-0238">DNA-binding</keyword>
<dbReference type="GO" id="GO:0006310">
    <property type="term" value="P:DNA recombination"/>
    <property type="evidence" value="ECO:0007669"/>
    <property type="project" value="UniProtKB-KW"/>
</dbReference>
<dbReference type="InterPro" id="IPR051399">
    <property type="entry name" value="RNA-guided_DNA_endo/Transpos"/>
</dbReference>
<feature type="domain" description="Cas12f1-like TNB" evidence="9">
    <location>
        <begin position="299"/>
        <end position="366"/>
    </location>
</feature>
<name>D5E8U1_METMS</name>
<dbReference type="PANTHER" id="PTHR30405:SF11">
    <property type="entry name" value="RNA-GUIDED DNA ENDONUCLEASE RV2885C-RELATED"/>
    <property type="match status" value="1"/>
</dbReference>
<dbReference type="STRING" id="547558.Mmah_0063"/>
<evidence type="ECO:0000256" key="5">
    <source>
        <dbReference type="ARBA" id="ARBA00022833"/>
    </source>
</evidence>
<evidence type="ECO:0000256" key="6">
    <source>
        <dbReference type="ARBA" id="ARBA00023125"/>
    </source>
</evidence>
<dbReference type="PANTHER" id="PTHR30405">
    <property type="entry name" value="TRANSPOSASE"/>
    <property type="match status" value="1"/>
</dbReference>
<keyword evidence="3" id="KW-0815">Transposition</keyword>
<dbReference type="GO" id="GO:0046872">
    <property type="term" value="F:metal ion binding"/>
    <property type="evidence" value="ECO:0007669"/>
    <property type="project" value="UniProtKB-KW"/>
</dbReference>
<evidence type="ECO:0000259" key="9">
    <source>
        <dbReference type="Pfam" id="PF07282"/>
    </source>
</evidence>
<dbReference type="Pfam" id="PF07282">
    <property type="entry name" value="Cas12f1-like_TNB"/>
    <property type="match status" value="1"/>
</dbReference>
<evidence type="ECO:0000256" key="1">
    <source>
        <dbReference type="ARBA" id="ARBA00008761"/>
    </source>
</evidence>
<comment type="similarity">
    <text evidence="1">In the C-terminal section; belongs to the transposase 35 family.</text>
</comment>
<protein>
    <submittedName>
        <fullName evidence="11">Transposase, IS605 OrfB family</fullName>
    </submittedName>
</protein>
<evidence type="ECO:0000256" key="3">
    <source>
        <dbReference type="ARBA" id="ARBA00022578"/>
    </source>
</evidence>
<evidence type="ECO:0000256" key="7">
    <source>
        <dbReference type="ARBA" id="ARBA00023172"/>
    </source>
</evidence>
<keyword evidence="4" id="KW-0479">Metal-binding</keyword>
<dbReference type="Pfam" id="PF12323">
    <property type="entry name" value="HTH_OrfB_IS605"/>
    <property type="match status" value="1"/>
</dbReference>
<dbReference type="Pfam" id="PF01385">
    <property type="entry name" value="OrfB_IS605"/>
    <property type="match status" value="1"/>
</dbReference>
<sequence length="379" mass="43846">MILKLIYFLMLRAYKYRMYPDENQIEMFHKHFGACRYIYNWALENKIKSYEQEGKSISRFELNGKIRMLKREFEWLKEVNSQSLQGATLNLDNAFTRFFREKKGFPKFKSRKNPVQSFSVPQHYQVDFEKNKVKLPKIGWIKTKLHRNFEGVCKTATVSKTSTDKYFISILVDGGKELPVKQEFDIDTTIGVDVGIKDFAIMSNGDKIENPKHLKNTIERLKVLQQRLSGKEKGSANRQKAKLAVAKLHEKIANQRNDFQHKLSHKLISENQAIALETLNVNGMLKNHCLAQSISDASWSSFVSKLEYKAEWCGKTVLRIGQFEPSTKICNVCGFHNKNITLSNRNWQCPDCGTKHDRDVNAAINIKKFALNKQNLIGI</sequence>
<dbReference type="InterPro" id="IPR021027">
    <property type="entry name" value="Transposase_put_HTH"/>
</dbReference>
<proteinExistence type="inferred from homology"/>
<dbReference type="EMBL" id="CP001994">
    <property type="protein sequence ID" value="ADE35600.1"/>
    <property type="molecule type" value="Genomic_DNA"/>
</dbReference>
<dbReference type="NCBIfam" id="NF040570">
    <property type="entry name" value="guided_TnpB"/>
    <property type="match status" value="1"/>
</dbReference>
<organism evidence="11 12">
    <name type="scientific">Methanohalophilus mahii (strain ATCC 35705 / DSM 5219 / SLP)</name>
    <dbReference type="NCBI Taxonomy" id="547558"/>
    <lineage>
        <taxon>Archaea</taxon>
        <taxon>Methanobacteriati</taxon>
        <taxon>Methanobacteriota</taxon>
        <taxon>Stenosarchaea group</taxon>
        <taxon>Methanomicrobia</taxon>
        <taxon>Methanosarcinales</taxon>
        <taxon>Methanosarcinaceae</taxon>
        <taxon>Methanohalophilus</taxon>
    </lineage>
</organism>
<dbReference type="InterPro" id="IPR010095">
    <property type="entry name" value="Cas12f1-like_TNB"/>
</dbReference>
<keyword evidence="12" id="KW-1185">Reference proteome</keyword>
<evidence type="ECO:0000313" key="11">
    <source>
        <dbReference type="EMBL" id="ADE35600.1"/>
    </source>
</evidence>
<evidence type="ECO:0000259" key="10">
    <source>
        <dbReference type="Pfam" id="PF12323"/>
    </source>
</evidence>
<dbReference type="InterPro" id="IPR001959">
    <property type="entry name" value="Transposase"/>
</dbReference>
<dbReference type="HOGENOM" id="CLU_032903_0_0_2"/>
<keyword evidence="5" id="KW-0862">Zinc</keyword>
<gene>
    <name evidence="11" type="ordered locus">Mmah_0063</name>
</gene>
<evidence type="ECO:0000259" key="8">
    <source>
        <dbReference type="Pfam" id="PF01385"/>
    </source>
</evidence>
<accession>D5E8U1</accession>
<dbReference type="InterPro" id="IPR053522">
    <property type="entry name" value="RNA-guided_endonuclease_TnpB"/>
</dbReference>
<feature type="domain" description="Probable transposase IS891/IS1136/IS1341" evidence="8">
    <location>
        <begin position="187"/>
        <end position="287"/>
    </location>
</feature>
<evidence type="ECO:0000313" key="12">
    <source>
        <dbReference type="Proteomes" id="UP000001059"/>
    </source>
</evidence>
<dbReference type="NCBIfam" id="TIGR01766">
    <property type="entry name" value="IS200/IS605 family accessory protein TnpB-like domain"/>
    <property type="match status" value="1"/>
</dbReference>
<dbReference type="KEGG" id="mmh:Mmah_0063"/>